<dbReference type="CDD" id="cd00093">
    <property type="entry name" value="HTH_XRE"/>
    <property type="match status" value="1"/>
</dbReference>
<dbReference type="Proteomes" id="UP000007319">
    <property type="component" value="Plasmid AZOBR_p3"/>
</dbReference>
<feature type="domain" description="HTH cro/C1-type" evidence="2">
    <location>
        <begin position="7"/>
        <end position="62"/>
    </location>
</feature>
<dbReference type="Pfam" id="PF01381">
    <property type="entry name" value="HTH_3"/>
    <property type="match status" value="1"/>
</dbReference>
<dbReference type="EMBL" id="HE577330">
    <property type="protein sequence ID" value="CCD02854.1"/>
    <property type="molecule type" value="Genomic_DNA"/>
</dbReference>
<proteinExistence type="predicted"/>
<organism evidence="3 4">
    <name type="scientific">Azospirillum baldaniorum</name>
    <dbReference type="NCBI Taxonomy" id="1064539"/>
    <lineage>
        <taxon>Bacteria</taxon>
        <taxon>Pseudomonadati</taxon>
        <taxon>Pseudomonadota</taxon>
        <taxon>Alphaproteobacteria</taxon>
        <taxon>Rhodospirillales</taxon>
        <taxon>Azospirillaceae</taxon>
        <taxon>Azospirillum</taxon>
    </lineage>
</organism>
<dbReference type="Gene3D" id="1.10.260.40">
    <property type="entry name" value="lambda repressor-like DNA-binding domains"/>
    <property type="match status" value="1"/>
</dbReference>
<dbReference type="InterPro" id="IPR010982">
    <property type="entry name" value="Lambda_DNA-bd_dom_sf"/>
</dbReference>
<dbReference type="GO" id="GO:0003677">
    <property type="term" value="F:DNA binding"/>
    <property type="evidence" value="ECO:0007669"/>
    <property type="project" value="InterPro"/>
</dbReference>
<dbReference type="PROSITE" id="PS50943">
    <property type="entry name" value="HTH_CROC1"/>
    <property type="match status" value="1"/>
</dbReference>
<keyword evidence="3" id="KW-0614">Plasmid</keyword>
<evidence type="ECO:0000313" key="4">
    <source>
        <dbReference type="Proteomes" id="UP000007319"/>
    </source>
</evidence>
<accession>A0A9P1NR88</accession>
<feature type="compositionally biased region" description="Basic and acidic residues" evidence="1">
    <location>
        <begin position="77"/>
        <end position="90"/>
    </location>
</feature>
<dbReference type="SMART" id="SM00530">
    <property type="entry name" value="HTH_XRE"/>
    <property type="match status" value="1"/>
</dbReference>
<dbReference type="SUPFAM" id="SSF47413">
    <property type="entry name" value="lambda repressor-like DNA-binding domains"/>
    <property type="match status" value="1"/>
</dbReference>
<gene>
    <name evidence="3" type="ORF">AZOBR_p340092</name>
</gene>
<name>A0A9P1NR88_9PROT</name>
<evidence type="ECO:0000256" key="1">
    <source>
        <dbReference type="SAM" id="MobiDB-lite"/>
    </source>
</evidence>
<geneLocation type="plasmid" evidence="3 4">
    <name>AZOBR_p3</name>
</geneLocation>
<dbReference type="InterPro" id="IPR001387">
    <property type="entry name" value="Cro/C1-type_HTH"/>
</dbReference>
<evidence type="ECO:0000313" key="3">
    <source>
        <dbReference type="EMBL" id="CCD02854.1"/>
    </source>
</evidence>
<sequence length="90" mass="9619">MLTAGQIRAARAWLGWKQAELAEASGVALQTVKFIEQGRTEDPRSSSLDKIEAAFRTHGLEFFDGNSPLPPGGPGVRLRDASPDTKGGEP</sequence>
<feature type="region of interest" description="Disordered" evidence="1">
    <location>
        <begin position="62"/>
        <end position="90"/>
    </location>
</feature>
<dbReference type="KEGG" id="abs:AZOBR_p340092"/>
<reference evidence="3 4" key="1">
    <citation type="journal article" date="2011" name="PLoS Genet.">
        <title>Azospirillum genomes reveal transition of bacteria from aquatic to terrestrial environments.</title>
        <authorList>
            <person name="Wisniewski-Dye F."/>
            <person name="Borziak K."/>
            <person name="Khalsa-Moyers G."/>
            <person name="Alexandre G."/>
            <person name="Sukharnikov L.O."/>
            <person name="Wuichet K."/>
            <person name="Hurst G.B."/>
            <person name="McDonald W.H."/>
            <person name="Robertson J.S."/>
            <person name="Barbe V."/>
            <person name="Calteau A."/>
            <person name="Rouy Z."/>
            <person name="Mangenot S."/>
            <person name="Prigent-Combaret C."/>
            <person name="Normand P."/>
            <person name="Boyer M."/>
            <person name="Siguier P."/>
            <person name="Dessaux Y."/>
            <person name="Elmerich C."/>
            <person name="Condemine G."/>
            <person name="Krishnen G."/>
            <person name="Kennedy I."/>
            <person name="Paterson A.H."/>
            <person name="Gonzalez V."/>
            <person name="Mavingui P."/>
            <person name="Zhulin I.B."/>
        </authorList>
    </citation>
    <scope>NUCLEOTIDE SEQUENCE [LARGE SCALE GENOMIC DNA]</scope>
    <source>
        <strain evidence="3 4">Sp245</strain>
    </source>
</reference>
<evidence type="ECO:0000259" key="2">
    <source>
        <dbReference type="PROSITE" id="PS50943"/>
    </source>
</evidence>
<keyword evidence="4" id="KW-1185">Reference proteome</keyword>
<protein>
    <submittedName>
        <fullName evidence="3">Transcriptional regulator</fullName>
    </submittedName>
</protein>
<dbReference type="AlphaFoldDB" id="A0A9P1NR88"/>